<reference evidence="1" key="1">
    <citation type="submission" date="2012-07" db="EMBL/GenBank/DDBJ databases">
        <authorList>
            <person name="Cummings C."/>
        </authorList>
    </citation>
    <scope>NUCLEOTIDE SEQUENCE</scope>
    <source>
        <strain evidence="1">1330</strain>
    </source>
</reference>
<sequence length="44" mass="4839">MQILPLTAVTLAVSLGGNVTQPASIKNNTDVHRLKRIMSAFFRK</sequence>
<organism evidence="1 2">
    <name type="scientific">Cronobacter condimenti 1330</name>
    <dbReference type="NCBI Taxonomy" id="1073999"/>
    <lineage>
        <taxon>Bacteria</taxon>
        <taxon>Pseudomonadati</taxon>
        <taxon>Pseudomonadota</taxon>
        <taxon>Gammaproteobacteria</taxon>
        <taxon>Enterobacterales</taxon>
        <taxon>Enterobacteriaceae</taxon>
        <taxon>Cronobacter</taxon>
    </lineage>
</organism>
<comment type="caution">
    <text evidence="1">The sequence shown here is derived from an EMBL/GenBank/DDBJ whole genome shotgun (WGS) entry which is preliminary data.</text>
</comment>
<evidence type="ECO:0000313" key="2">
    <source>
        <dbReference type="Proteomes" id="UP000009340"/>
    </source>
</evidence>
<dbReference type="Proteomes" id="UP000009340">
    <property type="component" value="Unassembled WGS sequence"/>
</dbReference>
<evidence type="ECO:0000313" key="1">
    <source>
        <dbReference type="EMBL" id="CCJ72055.1"/>
    </source>
</evidence>
<name>K8A053_9ENTR</name>
<dbReference type="AlphaFoldDB" id="K8A053"/>
<proteinExistence type="predicted"/>
<gene>
    <name evidence="1" type="ORF">BN137_1409</name>
</gene>
<protein>
    <submittedName>
        <fullName evidence="1">Uncharacterized protein</fullName>
    </submittedName>
</protein>
<dbReference type="EMBL" id="CAKW01000056">
    <property type="protein sequence ID" value="CCJ72055.1"/>
    <property type="molecule type" value="Genomic_DNA"/>
</dbReference>
<accession>K8A053</accession>